<dbReference type="SMART" id="SM01234">
    <property type="entry name" value="Haemolytic"/>
    <property type="match status" value="1"/>
</dbReference>
<keyword evidence="1" id="KW-0812">Transmembrane</keyword>
<proteinExistence type="predicted"/>
<evidence type="ECO:0000313" key="2">
    <source>
        <dbReference type="EMBL" id="SFC51212.1"/>
    </source>
</evidence>
<name>A0A1I1JTE7_RUMAL</name>
<dbReference type="Pfam" id="PF01809">
    <property type="entry name" value="YidD"/>
    <property type="match status" value="1"/>
</dbReference>
<dbReference type="NCBIfam" id="TIGR00278">
    <property type="entry name" value="membrane protein insertion efficiency factor YidD"/>
    <property type="match status" value="1"/>
</dbReference>
<keyword evidence="1" id="KW-0472">Membrane</keyword>
<organism evidence="2 3">
    <name type="scientific">Ruminococcus albus</name>
    <dbReference type="NCBI Taxonomy" id="1264"/>
    <lineage>
        <taxon>Bacteria</taxon>
        <taxon>Bacillati</taxon>
        <taxon>Bacillota</taxon>
        <taxon>Clostridia</taxon>
        <taxon>Eubacteriales</taxon>
        <taxon>Oscillospiraceae</taxon>
        <taxon>Ruminococcus</taxon>
    </lineage>
</organism>
<keyword evidence="1" id="KW-1133">Transmembrane helix</keyword>
<dbReference type="AlphaFoldDB" id="A0A1I1JTE7"/>
<evidence type="ECO:0000313" key="3">
    <source>
        <dbReference type="Proteomes" id="UP000182192"/>
    </source>
</evidence>
<evidence type="ECO:0000256" key="1">
    <source>
        <dbReference type="SAM" id="Phobius"/>
    </source>
</evidence>
<dbReference type="InterPro" id="IPR002696">
    <property type="entry name" value="Membr_insert_effic_factor_YidD"/>
</dbReference>
<feature type="transmembrane region" description="Helical" evidence="1">
    <location>
        <begin position="35"/>
        <end position="56"/>
    </location>
</feature>
<dbReference type="Proteomes" id="UP000182192">
    <property type="component" value="Unassembled WGS sequence"/>
</dbReference>
<accession>A0A1I1JTE7</accession>
<dbReference type="EMBL" id="FOKQ01000014">
    <property type="protein sequence ID" value="SFC51212.1"/>
    <property type="molecule type" value="Genomic_DNA"/>
</dbReference>
<reference evidence="2 3" key="1">
    <citation type="submission" date="2016-10" db="EMBL/GenBank/DDBJ databases">
        <authorList>
            <person name="de Groot N.N."/>
        </authorList>
    </citation>
    <scope>NUCLEOTIDE SEQUENCE [LARGE SCALE GENOMIC DNA]</scope>
    <source>
        <strain evidence="2 3">AR67</strain>
    </source>
</reference>
<dbReference type="RefSeq" id="WP_242940812.1">
    <property type="nucleotide sequence ID" value="NZ_FOKQ01000014.1"/>
</dbReference>
<sequence>MRMPSEEEQAIAESYVLDRILYRPDTDVKKALKYVGAYILTSNAIASLSFAVLSKLGVFGYLPERLNLFHTNHSKLFIFLYFLMIFIITALFVMKKAVIGAIRLYQHYAPEQIRRRCLFKPTCSEYAILAVQKYGVIIGLYKAYIRLFKKCRGTIYGIDYP</sequence>
<gene>
    <name evidence="2" type="ORF">SAMN02910406_01846</name>
</gene>
<feature type="transmembrane region" description="Helical" evidence="1">
    <location>
        <begin position="76"/>
        <end position="94"/>
    </location>
</feature>
<protein>
    <submittedName>
        <fullName evidence="2">Membrane-anchored protein YidD, putatitve component of membrane protein insertase Oxa1/YidC/SpoIIIJ</fullName>
    </submittedName>
</protein>